<sequence>MIYIIGAPPTRWLCPIPLTVGEFRMSSEETSGQYQNSLLLPTKSNNSFDSTCWGVRRSSEETLGQMLKDYNRGRRLHLKS</sequence>
<protein>
    <submittedName>
        <fullName evidence="2">Uncharacterized protein</fullName>
    </submittedName>
</protein>
<organism evidence="2 3">
    <name type="scientific">Trifolium medium</name>
    <dbReference type="NCBI Taxonomy" id="97028"/>
    <lineage>
        <taxon>Eukaryota</taxon>
        <taxon>Viridiplantae</taxon>
        <taxon>Streptophyta</taxon>
        <taxon>Embryophyta</taxon>
        <taxon>Tracheophyta</taxon>
        <taxon>Spermatophyta</taxon>
        <taxon>Magnoliopsida</taxon>
        <taxon>eudicotyledons</taxon>
        <taxon>Gunneridae</taxon>
        <taxon>Pentapetalae</taxon>
        <taxon>rosids</taxon>
        <taxon>fabids</taxon>
        <taxon>Fabales</taxon>
        <taxon>Fabaceae</taxon>
        <taxon>Papilionoideae</taxon>
        <taxon>50 kb inversion clade</taxon>
        <taxon>NPAAA clade</taxon>
        <taxon>Hologalegina</taxon>
        <taxon>IRL clade</taxon>
        <taxon>Trifolieae</taxon>
        <taxon>Trifolium</taxon>
    </lineage>
</organism>
<dbReference type="AlphaFoldDB" id="A0A392N024"/>
<accession>A0A392N024</accession>
<evidence type="ECO:0000313" key="1">
    <source>
        <dbReference type="EMBL" id="MCH87538.1"/>
    </source>
</evidence>
<evidence type="ECO:0000313" key="2">
    <source>
        <dbReference type="EMBL" id="MCH92308.1"/>
    </source>
</evidence>
<proteinExistence type="predicted"/>
<dbReference type="EMBL" id="LXQA010022410">
    <property type="protein sequence ID" value="MCH92308.1"/>
    <property type="molecule type" value="Genomic_DNA"/>
</dbReference>
<dbReference type="Proteomes" id="UP000265520">
    <property type="component" value="Unassembled WGS sequence"/>
</dbReference>
<gene>
    <name evidence="1" type="ORF">A2U01_0008409</name>
</gene>
<dbReference type="EMBL" id="LXQA010012400">
    <property type="protein sequence ID" value="MCH87538.1"/>
    <property type="molecule type" value="Genomic_DNA"/>
</dbReference>
<keyword evidence="3" id="KW-1185">Reference proteome</keyword>
<name>A0A392N024_9FABA</name>
<reference evidence="2 3" key="1">
    <citation type="journal article" date="2018" name="Front. Plant Sci.">
        <title>Red Clover (Trifolium pratense) and Zigzag Clover (T. medium) - A Picture of Genomic Similarities and Differences.</title>
        <authorList>
            <person name="Dluhosova J."/>
            <person name="Istvanek J."/>
            <person name="Nedelnik J."/>
            <person name="Repkova J."/>
        </authorList>
    </citation>
    <scope>NUCLEOTIDE SEQUENCE [LARGE SCALE GENOMIC DNA]</scope>
    <source>
        <strain evidence="2">10/8</strain>
        <strain evidence="3">cv. 10/8</strain>
        <tissue evidence="2">Leaf</tissue>
    </source>
</reference>
<evidence type="ECO:0000313" key="3">
    <source>
        <dbReference type="Proteomes" id="UP000265520"/>
    </source>
</evidence>
<comment type="caution">
    <text evidence="2">The sequence shown here is derived from an EMBL/GenBank/DDBJ whole genome shotgun (WGS) entry which is preliminary data.</text>
</comment>